<comment type="caution">
    <text evidence="1">The sequence shown here is derived from an EMBL/GenBank/DDBJ whole genome shotgun (WGS) entry which is preliminary data.</text>
</comment>
<proteinExistence type="predicted"/>
<keyword evidence="2" id="KW-1185">Reference proteome</keyword>
<reference evidence="1 2" key="1">
    <citation type="submission" date="2018-08" db="EMBL/GenBank/DDBJ databases">
        <title>Lysinibacillus sp. YLB-03 draft genome sequence.</title>
        <authorList>
            <person name="Yu L."/>
        </authorList>
    </citation>
    <scope>NUCLEOTIDE SEQUENCE [LARGE SCALE GENOMIC DNA]</scope>
    <source>
        <strain evidence="1 2">YLB-03</strain>
    </source>
</reference>
<name>A0A396S948_9BACL</name>
<evidence type="ECO:0000313" key="2">
    <source>
        <dbReference type="Proteomes" id="UP000265692"/>
    </source>
</evidence>
<gene>
    <name evidence="1" type="ORF">D1B33_08860</name>
</gene>
<organism evidence="1 2">
    <name type="scientific">Ureibacillus yapensis</name>
    <dbReference type="NCBI Taxonomy" id="2304605"/>
    <lineage>
        <taxon>Bacteria</taxon>
        <taxon>Bacillati</taxon>
        <taxon>Bacillota</taxon>
        <taxon>Bacilli</taxon>
        <taxon>Bacillales</taxon>
        <taxon>Caryophanaceae</taxon>
        <taxon>Ureibacillus</taxon>
    </lineage>
</organism>
<evidence type="ECO:0000313" key="1">
    <source>
        <dbReference type="EMBL" id="RHW37625.1"/>
    </source>
</evidence>
<protein>
    <submittedName>
        <fullName evidence="1">Uncharacterized protein</fullName>
    </submittedName>
</protein>
<sequence length="278" mass="32171">MRRCVTCHHTPCCCPLAVDLFGSPFLCQDKIPTRRFASPNSPRDQESLDEFQAEIEEANDLLRSLGSQPDNNNRRQLQLHLLELSGMIVLAEVLCECDFHENVEEISLSEEEMQLDEETHDDDLFKIKEDDCEMVRSIWLEGKLATAGRDFVQLNQVGSTVFIPFKKLLNIKKHAHTEGVESEPEFIDADKHLRRQLAFNFGEFVSKHPDFINLFFGIFLFRQLKQFVGEDILIFSNEGKMKGLLTEVEENHVTILNKCEKQQVNLNDICYFKVFDLK</sequence>
<dbReference type="AlphaFoldDB" id="A0A396S948"/>
<dbReference type="Proteomes" id="UP000265692">
    <property type="component" value="Unassembled WGS sequence"/>
</dbReference>
<accession>A0A396S948</accession>
<dbReference type="EMBL" id="QWEI01000003">
    <property type="protein sequence ID" value="RHW37625.1"/>
    <property type="molecule type" value="Genomic_DNA"/>
</dbReference>